<organism evidence="2 3">
    <name type="scientific">Phyllosticta capitalensis</name>
    <dbReference type="NCBI Taxonomy" id="121624"/>
    <lineage>
        <taxon>Eukaryota</taxon>
        <taxon>Fungi</taxon>
        <taxon>Dikarya</taxon>
        <taxon>Ascomycota</taxon>
        <taxon>Pezizomycotina</taxon>
        <taxon>Dothideomycetes</taxon>
        <taxon>Dothideomycetes incertae sedis</taxon>
        <taxon>Botryosphaeriales</taxon>
        <taxon>Phyllostictaceae</taxon>
        <taxon>Phyllosticta</taxon>
    </lineage>
</organism>
<evidence type="ECO:0000259" key="1">
    <source>
        <dbReference type="Pfam" id="PF22893"/>
    </source>
</evidence>
<dbReference type="InterPro" id="IPR054464">
    <property type="entry name" value="ULD_fung"/>
</dbReference>
<feature type="domain" description="Ubiquitin-like" evidence="1">
    <location>
        <begin position="1"/>
        <end position="68"/>
    </location>
</feature>
<evidence type="ECO:0000313" key="3">
    <source>
        <dbReference type="Proteomes" id="UP001492380"/>
    </source>
</evidence>
<feature type="non-terminal residue" evidence="2">
    <location>
        <position position="68"/>
    </location>
</feature>
<evidence type="ECO:0000313" key="2">
    <source>
        <dbReference type="EMBL" id="KAK8223164.1"/>
    </source>
</evidence>
<accession>A0ABR1Y9W8</accession>
<name>A0ABR1Y9W8_9PEZI</name>
<dbReference type="EMBL" id="JBBWRZ010000014">
    <property type="protein sequence ID" value="KAK8223164.1"/>
    <property type="molecule type" value="Genomic_DNA"/>
</dbReference>
<gene>
    <name evidence="2" type="ORF">HDK90DRAFT_390847</name>
</gene>
<feature type="non-terminal residue" evidence="2">
    <location>
        <position position="1"/>
    </location>
</feature>
<reference evidence="2 3" key="1">
    <citation type="submission" date="2024-04" db="EMBL/GenBank/DDBJ databases">
        <title>Phyllosticta paracitricarpa is synonymous to the EU quarantine fungus P. citricarpa based on phylogenomic analyses.</title>
        <authorList>
            <consortium name="Lawrence Berkeley National Laboratory"/>
            <person name="Van Ingen-Buijs V.A."/>
            <person name="Van Westerhoven A.C."/>
            <person name="Haridas S."/>
            <person name="Skiadas P."/>
            <person name="Martin F."/>
            <person name="Groenewald J.Z."/>
            <person name="Crous P.W."/>
            <person name="Seidl M.F."/>
        </authorList>
    </citation>
    <scope>NUCLEOTIDE SEQUENCE [LARGE SCALE GENOMIC DNA]</scope>
    <source>
        <strain evidence="2 3">CBS 123374</strain>
    </source>
</reference>
<comment type="caution">
    <text evidence="2">The sequence shown here is derived from an EMBL/GenBank/DDBJ whole genome shotgun (WGS) entry which is preliminary data.</text>
</comment>
<sequence length="68" mass="8008">IKLQDPIGRKFSFPWHRCKSWKDMEELIKSAFVRTDGLGRRVHDGHYHLVGPDDEIILPLVWEDVVQP</sequence>
<dbReference type="Pfam" id="PF22893">
    <property type="entry name" value="ULD_2"/>
    <property type="match status" value="1"/>
</dbReference>
<dbReference type="Proteomes" id="UP001492380">
    <property type="component" value="Unassembled WGS sequence"/>
</dbReference>
<keyword evidence="3" id="KW-1185">Reference proteome</keyword>
<protein>
    <recommendedName>
        <fullName evidence="1">Ubiquitin-like domain-containing protein</fullName>
    </recommendedName>
</protein>
<proteinExistence type="predicted"/>